<dbReference type="SUPFAM" id="SSF53098">
    <property type="entry name" value="Ribonuclease H-like"/>
    <property type="match status" value="1"/>
</dbReference>
<dbReference type="EMBL" id="AVOT02010407">
    <property type="protein sequence ID" value="MBW0490089.1"/>
    <property type="molecule type" value="Genomic_DNA"/>
</dbReference>
<dbReference type="GO" id="GO:0003676">
    <property type="term" value="F:nucleic acid binding"/>
    <property type="evidence" value="ECO:0007669"/>
    <property type="project" value="InterPro"/>
</dbReference>
<evidence type="ECO:0000313" key="1">
    <source>
        <dbReference type="EMBL" id="MBW0490089.1"/>
    </source>
</evidence>
<dbReference type="Gene3D" id="3.30.420.10">
    <property type="entry name" value="Ribonuclease H-like superfamily/Ribonuclease H"/>
    <property type="match status" value="1"/>
</dbReference>
<dbReference type="InterPro" id="IPR036397">
    <property type="entry name" value="RNaseH_sf"/>
</dbReference>
<reference evidence="1" key="1">
    <citation type="submission" date="2021-03" db="EMBL/GenBank/DDBJ databases">
        <title>Draft genome sequence of rust myrtle Austropuccinia psidii MF-1, a brazilian biotype.</title>
        <authorList>
            <person name="Quecine M.C."/>
            <person name="Pachon D.M.R."/>
            <person name="Bonatelli M.L."/>
            <person name="Correr F.H."/>
            <person name="Franceschini L.M."/>
            <person name="Leite T.F."/>
            <person name="Margarido G.R.A."/>
            <person name="Almeida C.A."/>
            <person name="Ferrarezi J.A."/>
            <person name="Labate C.A."/>
        </authorList>
    </citation>
    <scope>NUCLEOTIDE SEQUENCE</scope>
    <source>
        <strain evidence="1">MF-1</strain>
    </source>
</reference>
<protein>
    <submittedName>
        <fullName evidence="1">Uncharacterized protein</fullName>
    </submittedName>
</protein>
<proteinExistence type="predicted"/>
<dbReference type="OrthoDB" id="4360000at2759"/>
<sequence>MLGTKPEFPTAYHPQKDGLAENKIKNLEDMSRIFCGYGMEYKDHEGYTLELVTLIPVVQLAYKTSVHSVTVNTPAILEKGWNPLLTVDYLKKNLLSVHPTSKDFQVTLKKAFEKAENLIVEAKLYNKQRYYKIHQGPDFKEGDKFLSLTLNVNSLKGPKKMRDFSVGPFNIIRMIGTNAVEVTLSKRFSRKHAVFPVILVEPYDQTDDDKFPKSKKIFTH</sequence>
<accession>A0A9Q3H4X7</accession>
<dbReference type="InterPro" id="IPR012337">
    <property type="entry name" value="RNaseH-like_sf"/>
</dbReference>
<name>A0A9Q3H4X7_9BASI</name>
<keyword evidence="2" id="KW-1185">Reference proteome</keyword>
<gene>
    <name evidence="1" type="ORF">O181_029804</name>
</gene>
<evidence type="ECO:0000313" key="2">
    <source>
        <dbReference type="Proteomes" id="UP000765509"/>
    </source>
</evidence>
<dbReference type="Proteomes" id="UP000765509">
    <property type="component" value="Unassembled WGS sequence"/>
</dbReference>
<dbReference type="AlphaFoldDB" id="A0A9Q3H4X7"/>
<comment type="caution">
    <text evidence="1">The sequence shown here is derived from an EMBL/GenBank/DDBJ whole genome shotgun (WGS) entry which is preliminary data.</text>
</comment>
<organism evidence="1 2">
    <name type="scientific">Austropuccinia psidii MF-1</name>
    <dbReference type="NCBI Taxonomy" id="1389203"/>
    <lineage>
        <taxon>Eukaryota</taxon>
        <taxon>Fungi</taxon>
        <taxon>Dikarya</taxon>
        <taxon>Basidiomycota</taxon>
        <taxon>Pucciniomycotina</taxon>
        <taxon>Pucciniomycetes</taxon>
        <taxon>Pucciniales</taxon>
        <taxon>Sphaerophragmiaceae</taxon>
        <taxon>Austropuccinia</taxon>
    </lineage>
</organism>